<dbReference type="InterPro" id="IPR021270">
    <property type="entry name" value="DUF2849"/>
</dbReference>
<proteinExistence type="predicted"/>
<sequence>MQQIVTGNRLIDGVVVFRGPGGSWVEAVDAAEVLGDDAASEAAFAAAMRDFANCVVVDVALIDVKAEAGHVVPLRLRERIRAEGPTVKSDYRPDLRPWDVRQIG</sequence>
<dbReference type="RefSeq" id="WP_197311914.1">
    <property type="nucleotide sequence ID" value="NZ_JADZLT010000051.1"/>
</dbReference>
<dbReference type="Pfam" id="PF11011">
    <property type="entry name" value="DUF2849"/>
    <property type="match status" value="1"/>
</dbReference>
<dbReference type="Proteomes" id="UP000631694">
    <property type="component" value="Unassembled WGS sequence"/>
</dbReference>
<name>A0A931I226_9HYPH</name>
<accession>A0A931I226</accession>
<dbReference type="EMBL" id="JADZLT010000051">
    <property type="protein sequence ID" value="MBH0238832.1"/>
    <property type="molecule type" value="Genomic_DNA"/>
</dbReference>
<comment type="caution">
    <text evidence="1">The sequence shown here is derived from an EMBL/GenBank/DDBJ whole genome shotgun (WGS) entry which is preliminary data.</text>
</comment>
<organism evidence="1 2">
    <name type="scientific">Methylobrevis albus</name>
    <dbReference type="NCBI Taxonomy" id="2793297"/>
    <lineage>
        <taxon>Bacteria</taxon>
        <taxon>Pseudomonadati</taxon>
        <taxon>Pseudomonadota</taxon>
        <taxon>Alphaproteobacteria</taxon>
        <taxon>Hyphomicrobiales</taxon>
        <taxon>Pleomorphomonadaceae</taxon>
        <taxon>Methylobrevis</taxon>
    </lineage>
</organism>
<keyword evidence="2" id="KW-1185">Reference proteome</keyword>
<evidence type="ECO:0000313" key="2">
    <source>
        <dbReference type="Proteomes" id="UP000631694"/>
    </source>
</evidence>
<protein>
    <submittedName>
        <fullName evidence="1">DUF2849 domain-containing protein</fullName>
    </submittedName>
</protein>
<gene>
    <name evidence="1" type="ORF">I5731_13430</name>
</gene>
<reference evidence="1" key="1">
    <citation type="submission" date="2020-12" db="EMBL/GenBank/DDBJ databases">
        <title>Methylobrevis albus sp. nov., isolated from fresh water lack sediment.</title>
        <authorList>
            <person name="Zou Q."/>
        </authorList>
    </citation>
    <scope>NUCLEOTIDE SEQUENCE</scope>
    <source>
        <strain evidence="1">L22</strain>
    </source>
</reference>
<dbReference type="AlphaFoldDB" id="A0A931I226"/>
<evidence type="ECO:0000313" key="1">
    <source>
        <dbReference type="EMBL" id="MBH0238832.1"/>
    </source>
</evidence>